<name>A0A165I9I8_EXIGL</name>
<dbReference type="InterPro" id="IPR015421">
    <property type="entry name" value="PyrdxlP-dep_Trfase_major"/>
</dbReference>
<keyword evidence="8" id="KW-1185">Reference proteome</keyword>
<evidence type="ECO:0000256" key="2">
    <source>
        <dbReference type="ARBA" id="ARBA00007441"/>
    </source>
</evidence>
<organism evidence="7 8">
    <name type="scientific">Exidia glandulosa HHB12029</name>
    <dbReference type="NCBI Taxonomy" id="1314781"/>
    <lineage>
        <taxon>Eukaryota</taxon>
        <taxon>Fungi</taxon>
        <taxon>Dikarya</taxon>
        <taxon>Basidiomycota</taxon>
        <taxon>Agaricomycotina</taxon>
        <taxon>Agaricomycetes</taxon>
        <taxon>Auriculariales</taxon>
        <taxon>Exidiaceae</taxon>
        <taxon>Exidia</taxon>
    </lineage>
</organism>
<evidence type="ECO:0000256" key="4">
    <source>
        <dbReference type="ARBA" id="ARBA00022679"/>
    </source>
</evidence>
<protein>
    <submittedName>
        <fullName evidence="7">PLP-dependent transferase</fullName>
    </submittedName>
</protein>
<dbReference type="PANTHER" id="PTHR42790:SF1">
    <property type="entry name" value="AROMATIC AMINO ACID AMINOTRANSFERASE, HYPOTHETICAL (EUROFUNG)"/>
    <property type="match status" value="1"/>
</dbReference>
<dbReference type="Gene3D" id="3.40.640.10">
    <property type="entry name" value="Type I PLP-dependent aspartate aminotransferase-like (Major domain)"/>
    <property type="match status" value="1"/>
</dbReference>
<evidence type="ECO:0000256" key="1">
    <source>
        <dbReference type="ARBA" id="ARBA00001933"/>
    </source>
</evidence>
<sequence length="518" mass="57279">MSDPTANTLPKSVDLTHHLSALARARESTPLLGLVKYWGKPGVVSLAGGFPHPSYFPFNTVGAKVLAADAFPLAVPSANAQSTGRFNVEGADTVLDVEIAKTTGDINLASALQYALVMGLAPLRKWITDFTASVYQPAYADWHTFVHAGNTDAWAIAVDTLLDPGSGYFTEEFSYPSAQATAVPHGVKPVPIAMDAQGLRADDLRRVCAEWDEAARGMKRPHVLYTVPVGQNPCGTTLSAERKKEVYDVCVEYDIIIVEDDPYYFLQMDPYALPSARQPSSNGEIPESDADFLARLAPTFLKFDYQGRVIRFDSFSKTIAPGARLGWYTFSPSFYEKFKLQAETSTQNPNGFGQALVTDLLVNKWGPDLTRYLRWLRGLRAQYTLRRDFAVDCFARVFHLTARDEGVLVGAAREGGKPLFEFVPPVGGMMIWLKLHLENHPDVTNGVVSDDQADHLERAIWEELAESGLLLTPGWYFNAAQLKGKGHFRMSYSYVEADDMRKGVDTFGRVIKKVFGVE</sequence>
<dbReference type="EMBL" id="KV425996">
    <property type="protein sequence ID" value="KZV93090.1"/>
    <property type="molecule type" value="Genomic_DNA"/>
</dbReference>
<dbReference type="CDD" id="cd00609">
    <property type="entry name" value="AAT_like"/>
    <property type="match status" value="1"/>
</dbReference>
<dbReference type="InParanoid" id="A0A165I9I8"/>
<evidence type="ECO:0000259" key="6">
    <source>
        <dbReference type="Pfam" id="PF00155"/>
    </source>
</evidence>
<accession>A0A165I9I8</accession>
<dbReference type="InterPro" id="IPR050859">
    <property type="entry name" value="Class-I_PLP-dep_aminotransf"/>
</dbReference>
<evidence type="ECO:0000256" key="5">
    <source>
        <dbReference type="ARBA" id="ARBA00022898"/>
    </source>
</evidence>
<keyword evidence="4 7" id="KW-0808">Transferase</keyword>
<feature type="domain" description="Aminotransferase class I/classII large" evidence="6">
    <location>
        <begin position="148"/>
        <end position="505"/>
    </location>
</feature>
<dbReference type="Pfam" id="PF00155">
    <property type="entry name" value="Aminotran_1_2"/>
    <property type="match status" value="1"/>
</dbReference>
<proteinExistence type="inferred from homology"/>
<evidence type="ECO:0000313" key="7">
    <source>
        <dbReference type="EMBL" id="KZV93090.1"/>
    </source>
</evidence>
<evidence type="ECO:0000313" key="8">
    <source>
        <dbReference type="Proteomes" id="UP000077266"/>
    </source>
</evidence>
<dbReference type="FunCoup" id="A0A165I9I8">
    <property type="interactions" value="163"/>
</dbReference>
<dbReference type="SUPFAM" id="SSF53383">
    <property type="entry name" value="PLP-dependent transferases"/>
    <property type="match status" value="1"/>
</dbReference>
<keyword evidence="5" id="KW-0663">Pyridoxal phosphate</keyword>
<dbReference type="Proteomes" id="UP000077266">
    <property type="component" value="Unassembled WGS sequence"/>
</dbReference>
<dbReference type="GO" id="GO:1901605">
    <property type="term" value="P:alpha-amino acid metabolic process"/>
    <property type="evidence" value="ECO:0007669"/>
    <property type="project" value="TreeGrafter"/>
</dbReference>
<keyword evidence="3" id="KW-0032">Aminotransferase</keyword>
<dbReference type="PANTHER" id="PTHR42790">
    <property type="entry name" value="AMINOTRANSFERASE"/>
    <property type="match status" value="1"/>
</dbReference>
<dbReference type="InterPro" id="IPR004839">
    <property type="entry name" value="Aminotransferase_I/II_large"/>
</dbReference>
<dbReference type="OrthoDB" id="691673at2759"/>
<dbReference type="AlphaFoldDB" id="A0A165I9I8"/>
<gene>
    <name evidence="7" type="ORF">EXIGLDRAFT_674410</name>
</gene>
<comment type="cofactor">
    <cofactor evidence="1">
        <name>pyridoxal 5'-phosphate</name>
        <dbReference type="ChEBI" id="CHEBI:597326"/>
    </cofactor>
</comment>
<reference evidence="7 8" key="1">
    <citation type="journal article" date="2016" name="Mol. Biol. Evol.">
        <title>Comparative Genomics of Early-Diverging Mushroom-Forming Fungi Provides Insights into the Origins of Lignocellulose Decay Capabilities.</title>
        <authorList>
            <person name="Nagy L.G."/>
            <person name="Riley R."/>
            <person name="Tritt A."/>
            <person name="Adam C."/>
            <person name="Daum C."/>
            <person name="Floudas D."/>
            <person name="Sun H."/>
            <person name="Yadav J.S."/>
            <person name="Pangilinan J."/>
            <person name="Larsson K.H."/>
            <person name="Matsuura K."/>
            <person name="Barry K."/>
            <person name="Labutti K."/>
            <person name="Kuo R."/>
            <person name="Ohm R.A."/>
            <person name="Bhattacharya S.S."/>
            <person name="Shirouzu T."/>
            <person name="Yoshinaga Y."/>
            <person name="Martin F.M."/>
            <person name="Grigoriev I.V."/>
            <person name="Hibbett D.S."/>
        </authorList>
    </citation>
    <scope>NUCLEOTIDE SEQUENCE [LARGE SCALE GENOMIC DNA]</scope>
    <source>
        <strain evidence="7 8">HHB12029</strain>
    </source>
</reference>
<comment type="similarity">
    <text evidence="2">Belongs to the class-I pyridoxal-phosphate-dependent aminotransferase family.</text>
</comment>
<dbReference type="STRING" id="1314781.A0A165I9I8"/>
<evidence type="ECO:0000256" key="3">
    <source>
        <dbReference type="ARBA" id="ARBA00022576"/>
    </source>
</evidence>
<dbReference type="GO" id="GO:0008483">
    <property type="term" value="F:transaminase activity"/>
    <property type="evidence" value="ECO:0007669"/>
    <property type="project" value="UniProtKB-KW"/>
</dbReference>
<dbReference type="GO" id="GO:0030170">
    <property type="term" value="F:pyridoxal phosphate binding"/>
    <property type="evidence" value="ECO:0007669"/>
    <property type="project" value="InterPro"/>
</dbReference>
<dbReference type="InterPro" id="IPR015424">
    <property type="entry name" value="PyrdxlP-dep_Trfase"/>
</dbReference>